<dbReference type="GeneID" id="95581626"/>
<keyword evidence="1" id="KW-1133">Transmembrane helix</keyword>
<keyword evidence="1" id="KW-0812">Transmembrane</keyword>
<protein>
    <recommendedName>
        <fullName evidence="4">DUF1294 domain-containing protein</fullName>
    </recommendedName>
</protein>
<keyword evidence="3" id="KW-1185">Reference proteome</keyword>
<proteinExistence type="predicted"/>
<dbReference type="EMBL" id="NGKB01000025">
    <property type="protein sequence ID" value="RSU09430.1"/>
    <property type="molecule type" value="Genomic_DNA"/>
</dbReference>
<sequence>MKASLLFLLVAIISFTAICLAYYMYQLVLIDAKSRNIPKPKFWAFLASSSQNGAGITMYLFKRKNTLIFLNTDDQEKIIKIKRKIYALLIFDLTIFILAIFIL</sequence>
<organism evidence="2 3">
    <name type="scientific">Vagococcus carniphilus</name>
    <dbReference type="NCBI Taxonomy" id="218144"/>
    <lineage>
        <taxon>Bacteria</taxon>
        <taxon>Bacillati</taxon>
        <taxon>Bacillota</taxon>
        <taxon>Bacilli</taxon>
        <taxon>Lactobacillales</taxon>
        <taxon>Enterococcaceae</taxon>
        <taxon>Vagococcus</taxon>
    </lineage>
</organism>
<dbReference type="Proteomes" id="UP000288028">
    <property type="component" value="Unassembled WGS sequence"/>
</dbReference>
<comment type="caution">
    <text evidence="2">The sequence shown here is derived from an EMBL/GenBank/DDBJ whole genome shotgun (WGS) entry which is preliminary data.</text>
</comment>
<feature type="transmembrane region" description="Helical" evidence="1">
    <location>
        <begin position="43"/>
        <end position="61"/>
    </location>
</feature>
<dbReference type="RefSeq" id="WP_126796600.1">
    <property type="nucleotide sequence ID" value="NZ_CP060720.1"/>
</dbReference>
<evidence type="ECO:0008006" key="4">
    <source>
        <dbReference type="Google" id="ProtNLM"/>
    </source>
</evidence>
<evidence type="ECO:0000313" key="3">
    <source>
        <dbReference type="Proteomes" id="UP000288028"/>
    </source>
</evidence>
<keyword evidence="1" id="KW-0472">Membrane</keyword>
<evidence type="ECO:0000256" key="1">
    <source>
        <dbReference type="SAM" id="Phobius"/>
    </source>
</evidence>
<gene>
    <name evidence="2" type="ORF">CBF28_14940</name>
</gene>
<dbReference type="AlphaFoldDB" id="A0A430AMP6"/>
<reference evidence="2 3" key="1">
    <citation type="submission" date="2017-05" db="EMBL/GenBank/DDBJ databases">
        <title>Vagococcus spp. assemblies.</title>
        <authorList>
            <person name="Gulvik C.A."/>
        </authorList>
    </citation>
    <scope>NUCLEOTIDE SEQUENCE [LARGE SCALE GENOMIC DNA]</scope>
    <source>
        <strain evidence="2 3">SS1714</strain>
    </source>
</reference>
<feature type="transmembrane region" description="Helical" evidence="1">
    <location>
        <begin position="85"/>
        <end position="102"/>
    </location>
</feature>
<accession>A0A430AMP6</accession>
<evidence type="ECO:0000313" key="2">
    <source>
        <dbReference type="EMBL" id="RSU09430.1"/>
    </source>
</evidence>
<name>A0A430AMP6_9ENTE</name>
<dbReference type="OrthoDB" id="2237189at2"/>